<sequence length="253" mass="26551">MRIHNTGRVSLVRVDPTRGGHPGEGVPASRRAEDGHRSFTGSAGGGGITCPPCGMSQDLKLVGFFRGRSPPSGEPNCYRGALMVSPWCLVPPQARDSVSSGPLLGQHPPGPKTPRTLGAGGAHEVVILPVRYPPGVQAPGLRYVDPPESGPLPPIAPPLSLPCQSRCVFGASHFRGGSQRMIFWGGGGDTPSVRCQGPVCPRFRAAGPVNPLLMVRDNVSRGPEGADFLRAPLYASYLRSCCPSQRISVRAPG</sequence>
<dbReference type="Proteomes" id="UP001066276">
    <property type="component" value="Chromosome 9"/>
</dbReference>
<dbReference type="AlphaFoldDB" id="A0AAV7N0T1"/>
<comment type="caution">
    <text evidence="2">The sequence shown here is derived from an EMBL/GenBank/DDBJ whole genome shotgun (WGS) entry which is preliminary data.</text>
</comment>
<keyword evidence="3" id="KW-1185">Reference proteome</keyword>
<feature type="region of interest" description="Disordered" evidence="1">
    <location>
        <begin position="1"/>
        <end position="35"/>
    </location>
</feature>
<organism evidence="2 3">
    <name type="scientific">Pleurodeles waltl</name>
    <name type="common">Iberian ribbed newt</name>
    <dbReference type="NCBI Taxonomy" id="8319"/>
    <lineage>
        <taxon>Eukaryota</taxon>
        <taxon>Metazoa</taxon>
        <taxon>Chordata</taxon>
        <taxon>Craniata</taxon>
        <taxon>Vertebrata</taxon>
        <taxon>Euteleostomi</taxon>
        <taxon>Amphibia</taxon>
        <taxon>Batrachia</taxon>
        <taxon>Caudata</taxon>
        <taxon>Salamandroidea</taxon>
        <taxon>Salamandridae</taxon>
        <taxon>Pleurodelinae</taxon>
        <taxon>Pleurodeles</taxon>
    </lineage>
</organism>
<protein>
    <submittedName>
        <fullName evidence="2">Uncharacterized protein</fullName>
    </submittedName>
</protein>
<evidence type="ECO:0000313" key="2">
    <source>
        <dbReference type="EMBL" id="KAJ1108137.1"/>
    </source>
</evidence>
<evidence type="ECO:0000313" key="3">
    <source>
        <dbReference type="Proteomes" id="UP001066276"/>
    </source>
</evidence>
<name>A0AAV7N0T1_PLEWA</name>
<accession>A0AAV7N0T1</accession>
<proteinExistence type="predicted"/>
<gene>
    <name evidence="2" type="ORF">NDU88_005519</name>
</gene>
<reference evidence="2" key="1">
    <citation type="journal article" date="2022" name="bioRxiv">
        <title>Sequencing and chromosome-scale assembly of the giantPleurodeles waltlgenome.</title>
        <authorList>
            <person name="Brown T."/>
            <person name="Elewa A."/>
            <person name="Iarovenko S."/>
            <person name="Subramanian E."/>
            <person name="Araus A.J."/>
            <person name="Petzold A."/>
            <person name="Susuki M."/>
            <person name="Suzuki K.-i.T."/>
            <person name="Hayashi T."/>
            <person name="Toyoda A."/>
            <person name="Oliveira C."/>
            <person name="Osipova E."/>
            <person name="Leigh N.D."/>
            <person name="Simon A."/>
            <person name="Yun M.H."/>
        </authorList>
    </citation>
    <scope>NUCLEOTIDE SEQUENCE</scope>
    <source>
        <strain evidence="2">20211129_DDA</strain>
        <tissue evidence="2">Liver</tissue>
    </source>
</reference>
<evidence type="ECO:0000256" key="1">
    <source>
        <dbReference type="SAM" id="MobiDB-lite"/>
    </source>
</evidence>
<dbReference type="EMBL" id="JANPWB010000013">
    <property type="protein sequence ID" value="KAJ1108137.1"/>
    <property type="molecule type" value="Genomic_DNA"/>
</dbReference>